<evidence type="ECO:0000313" key="2">
    <source>
        <dbReference type="Proteomes" id="UP001620626"/>
    </source>
</evidence>
<dbReference type="AlphaFoldDB" id="A0ABD2L839"/>
<dbReference type="EMBL" id="JBICBT010000507">
    <property type="protein sequence ID" value="KAL3111344.1"/>
    <property type="molecule type" value="Genomic_DNA"/>
</dbReference>
<gene>
    <name evidence="1" type="ORF">niasHT_019574</name>
</gene>
<sequence>MPCQLPNEIATVTDDVFSYMCNLAMEKCSKKADKKKASCGGAAMRKRLLIKNFVAQMLAQDRHSRELSSPTSDCSSHLNQTFDESFDFPSCQSGANAVDQFGDDMEMDAIGEEVPSNATNDAFLCLDQPSSLLTDLDDVSCDPQQQCHSSRSRKRPWSLVFSADATATGADAVPMPSLCSLGVVVDQYNHHHLSNTNNNVVDMFTAATSAQHHHFINTTANNVSNINNNGVLHSSAPPLLSPLCCGMLQMSPFGSATAAGEAMLLSGGVGSAGAGGVGTGGRVEQPMLKRVKL</sequence>
<name>A0ABD2L839_9BILA</name>
<evidence type="ECO:0000313" key="1">
    <source>
        <dbReference type="EMBL" id="KAL3111344.1"/>
    </source>
</evidence>
<comment type="caution">
    <text evidence="1">The sequence shown here is derived from an EMBL/GenBank/DDBJ whole genome shotgun (WGS) entry which is preliminary data.</text>
</comment>
<proteinExistence type="predicted"/>
<keyword evidence="2" id="KW-1185">Reference proteome</keyword>
<dbReference type="Proteomes" id="UP001620626">
    <property type="component" value="Unassembled WGS sequence"/>
</dbReference>
<accession>A0ABD2L839</accession>
<protein>
    <submittedName>
        <fullName evidence="1">Uncharacterized protein</fullName>
    </submittedName>
</protein>
<organism evidence="1 2">
    <name type="scientific">Heterodera trifolii</name>
    <dbReference type="NCBI Taxonomy" id="157864"/>
    <lineage>
        <taxon>Eukaryota</taxon>
        <taxon>Metazoa</taxon>
        <taxon>Ecdysozoa</taxon>
        <taxon>Nematoda</taxon>
        <taxon>Chromadorea</taxon>
        <taxon>Rhabditida</taxon>
        <taxon>Tylenchina</taxon>
        <taxon>Tylenchomorpha</taxon>
        <taxon>Tylenchoidea</taxon>
        <taxon>Heteroderidae</taxon>
        <taxon>Heteroderinae</taxon>
        <taxon>Heterodera</taxon>
    </lineage>
</organism>
<reference evidence="1 2" key="1">
    <citation type="submission" date="2024-10" db="EMBL/GenBank/DDBJ databases">
        <authorList>
            <person name="Kim D."/>
        </authorList>
    </citation>
    <scope>NUCLEOTIDE SEQUENCE [LARGE SCALE GENOMIC DNA]</scope>
    <source>
        <strain evidence="1">BH-2024</strain>
    </source>
</reference>